<dbReference type="Proteomes" id="UP001627284">
    <property type="component" value="Unassembled WGS sequence"/>
</dbReference>
<evidence type="ECO:0000259" key="1">
    <source>
        <dbReference type="Pfam" id="PF03732"/>
    </source>
</evidence>
<dbReference type="Pfam" id="PF14244">
    <property type="entry name" value="Retrotran_gag_3"/>
    <property type="match status" value="1"/>
</dbReference>
<feature type="non-terminal residue" evidence="3">
    <location>
        <position position="1"/>
    </location>
</feature>
<dbReference type="PANTHER" id="PTHR37610:SF86">
    <property type="entry name" value="RETROTRANSPOSON COPIA-LIKE N-TERMINAL DOMAIN-CONTAINING PROTEIN"/>
    <property type="match status" value="1"/>
</dbReference>
<keyword evidence="4" id="KW-1185">Reference proteome</keyword>
<evidence type="ECO:0000259" key="2">
    <source>
        <dbReference type="Pfam" id="PF14244"/>
    </source>
</evidence>
<dbReference type="InterPro" id="IPR005162">
    <property type="entry name" value="Retrotrans_gag_dom"/>
</dbReference>
<accession>A0ABD2R4U0</accession>
<proteinExistence type="predicted"/>
<dbReference type="EMBL" id="JBJKTR010000022">
    <property type="protein sequence ID" value="KAL3326593.1"/>
    <property type="molecule type" value="Genomic_DNA"/>
</dbReference>
<gene>
    <name evidence="3" type="ORF">AABB24_037330</name>
</gene>
<dbReference type="InterPro" id="IPR029472">
    <property type="entry name" value="Copia-like_N"/>
</dbReference>
<evidence type="ECO:0000313" key="3">
    <source>
        <dbReference type="EMBL" id="KAL3326593.1"/>
    </source>
</evidence>
<reference evidence="3 4" key="1">
    <citation type="submission" date="2024-05" db="EMBL/GenBank/DDBJ databases">
        <title>De novo assembly of an allotetraploid wild potato.</title>
        <authorList>
            <person name="Hosaka A.J."/>
        </authorList>
    </citation>
    <scope>NUCLEOTIDE SEQUENCE [LARGE SCALE GENOMIC DNA]</scope>
    <source>
        <tissue evidence="3">Young leaves</tissue>
    </source>
</reference>
<dbReference type="PANTHER" id="PTHR37610">
    <property type="entry name" value="CCHC-TYPE DOMAIN-CONTAINING PROTEIN"/>
    <property type="match status" value="1"/>
</dbReference>
<dbReference type="Pfam" id="PF03732">
    <property type="entry name" value="Retrotrans_gag"/>
    <property type="match status" value="1"/>
</dbReference>
<name>A0ABD2R4U0_9SOLN</name>
<protein>
    <recommendedName>
        <fullName evidence="5">Retrotransposon Copia-like N-terminal domain-containing protein</fullName>
    </recommendedName>
</protein>
<dbReference type="AlphaFoldDB" id="A0ABD2R4U0"/>
<evidence type="ECO:0008006" key="5">
    <source>
        <dbReference type="Google" id="ProtNLM"/>
    </source>
</evidence>
<feature type="domain" description="Retrotransposon gag" evidence="1">
    <location>
        <begin position="101"/>
        <end position="183"/>
    </location>
</feature>
<comment type="caution">
    <text evidence="3">The sequence shown here is derived from an EMBL/GenBank/DDBJ whole genome shotgun (WGS) entry which is preliminary data.</text>
</comment>
<organism evidence="3 4">
    <name type="scientific">Solanum stoloniferum</name>
    <dbReference type="NCBI Taxonomy" id="62892"/>
    <lineage>
        <taxon>Eukaryota</taxon>
        <taxon>Viridiplantae</taxon>
        <taxon>Streptophyta</taxon>
        <taxon>Embryophyta</taxon>
        <taxon>Tracheophyta</taxon>
        <taxon>Spermatophyta</taxon>
        <taxon>Magnoliopsida</taxon>
        <taxon>eudicotyledons</taxon>
        <taxon>Gunneridae</taxon>
        <taxon>Pentapetalae</taxon>
        <taxon>asterids</taxon>
        <taxon>lamiids</taxon>
        <taxon>Solanales</taxon>
        <taxon>Solanaceae</taxon>
        <taxon>Solanoideae</taxon>
        <taxon>Solaneae</taxon>
        <taxon>Solanum</taxon>
    </lineage>
</organism>
<evidence type="ECO:0000313" key="4">
    <source>
        <dbReference type="Proteomes" id="UP001627284"/>
    </source>
</evidence>
<feature type="domain" description="Retrotransposon Copia-like N-terminal" evidence="2">
    <location>
        <begin position="14"/>
        <end position="59"/>
    </location>
</feature>
<sequence length="215" mass="24362">GEKIDSNHPFHLGPSDAPGSVLVQVKLTGSENYGLWSRSMQIALLGKRKLGFVTGKCTKESDEAELHEQWESCNAIVLSWIMNTVSEDLLTGNAYASKAYLVWENLKESFDNVNRVRIWQLHKEITTLMQGTNSVSTYFSKLKELWHEYDVLVPSPNCGCEKSKDYIEHLSQQMLLHFLSGLNESYDQARRQILMKSSAPTLGQAYAMIIQDESQ</sequence>